<gene>
    <name evidence="2" type="ORF">F441_21806</name>
</gene>
<comment type="caution">
    <text evidence="2">The sequence shown here is derived from an EMBL/GenBank/DDBJ whole genome shotgun (WGS) entry which is preliminary data.</text>
</comment>
<reference evidence="2 3" key="1">
    <citation type="submission" date="2013-11" db="EMBL/GenBank/DDBJ databases">
        <title>The Genome Sequence of Phytophthora parasitica CJ01A1.</title>
        <authorList>
            <consortium name="The Broad Institute Genomics Platform"/>
            <person name="Russ C."/>
            <person name="Tyler B."/>
            <person name="Panabieres F."/>
            <person name="Shan W."/>
            <person name="Tripathy S."/>
            <person name="Grunwald N."/>
            <person name="Machado M."/>
            <person name="Johnson C.S."/>
            <person name="Walker B."/>
            <person name="Young S.K."/>
            <person name="Zeng Q."/>
            <person name="Gargeya S."/>
            <person name="Fitzgerald M."/>
            <person name="Haas B."/>
            <person name="Abouelleil A."/>
            <person name="Allen A.W."/>
            <person name="Alvarado L."/>
            <person name="Arachchi H.M."/>
            <person name="Berlin A.M."/>
            <person name="Chapman S.B."/>
            <person name="Gainer-Dewar J."/>
            <person name="Goldberg J."/>
            <person name="Griggs A."/>
            <person name="Gujja S."/>
            <person name="Hansen M."/>
            <person name="Howarth C."/>
            <person name="Imamovic A."/>
            <person name="Ireland A."/>
            <person name="Larimer J."/>
            <person name="McCowan C."/>
            <person name="Murphy C."/>
            <person name="Pearson M."/>
            <person name="Poon T.W."/>
            <person name="Priest M."/>
            <person name="Roberts A."/>
            <person name="Saif S."/>
            <person name="Shea T."/>
            <person name="Sisk P."/>
            <person name="Sykes S."/>
            <person name="Wortman J."/>
            <person name="Nusbaum C."/>
            <person name="Birren B."/>
        </authorList>
    </citation>
    <scope>NUCLEOTIDE SEQUENCE [LARGE SCALE GENOMIC DNA]</scope>
    <source>
        <strain evidence="2 3">CJ01A1</strain>
    </source>
</reference>
<proteinExistence type="predicted"/>
<evidence type="ECO:0000313" key="2">
    <source>
        <dbReference type="EMBL" id="ETP00856.1"/>
    </source>
</evidence>
<evidence type="ECO:0000313" key="3">
    <source>
        <dbReference type="Proteomes" id="UP000018958"/>
    </source>
</evidence>
<name>W2VRL2_PHYNI</name>
<dbReference type="AlphaFoldDB" id="W2VRL2"/>
<organism evidence="2 3">
    <name type="scientific">Phytophthora nicotianae CJ01A1</name>
    <dbReference type="NCBI Taxonomy" id="1317063"/>
    <lineage>
        <taxon>Eukaryota</taxon>
        <taxon>Sar</taxon>
        <taxon>Stramenopiles</taxon>
        <taxon>Oomycota</taxon>
        <taxon>Peronosporomycetes</taxon>
        <taxon>Peronosporales</taxon>
        <taxon>Peronosporaceae</taxon>
        <taxon>Phytophthora</taxon>
    </lineage>
</organism>
<sequence length="106" mass="11359">MRFSSVDMLAAVSRSSGERDEVSATSVETGREDTRYLADDVDPLRPLLSAVLVDVLSADAALKNSASCGILVLPAAARLLSVDRPHNMHRPSFARRLDSGTEGHPL</sequence>
<feature type="region of interest" description="Disordered" evidence="1">
    <location>
        <begin position="1"/>
        <end position="31"/>
    </location>
</feature>
<dbReference type="EMBL" id="ANIX01004339">
    <property type="protein sequence ID" value="ETP00856.1"/>
    <property type="molecule type" value="Genomic_DNA"/>
</dbReference>
<protein>
    <submittedName>
        <fullName evidence="2">Uncharacterized protein</fullName>
    </submittedName>
</protein>
<evidence type="ECO:0000256" key="1">
    <source>
        <dbReference type="SAM" id="MobiDB-lite"/>
    </source>
</evidence>
<dbReference type="Proteomes" id="UP000018958">
    <property type="component" value="Unassembled WGS sequence"/>
</dbReference>
<accession>W2VRL2</accession>